<dbReference type="HOGENOM" id="CLU_1142760_0_0_1"/>
<accession>B0E458</accession>
<evidence type="ECO:0000313" key="1">
    <source>
        <dbReference type="EMBL" id="EDQ98373.1"/>
    </source>
</evidence>
<evidence type="ECO:0000313" key="2">
    <source>
        <dbReference type="Proteomes" id="UP000001194"/>
    </source>
</evidence>
<dbReference type="GeneID" id="6086631"/>
<proteinExistence type="predicted"/>
<reference evidence="1 2" key="1">
    <citation type="journal article" date="2008" name="Nature">
        <title>The genome of Laccaria bicolor provides insights into mycorrhizal symbiosis.</title>
        <authorList>
            <person name="Martin F."/>
            <person name="Aerts A."/>
            <person name="Ahren D."/>
            <person name="Brun A."/>
            <person name="Danchin E.G.J."/>
            <person name="Duchaussoy F."/>
            <person name="Gibon J."/>
            <person name="Kohler A."/>
            <person name="Lindquist E."/>
            <person name="Pereda V."/>
            <person name="Salamov A."/>
            <person name="Shapiro H.J."/>
            <person name="Wuyts J."/>
            <person name="Blaudez D."/>
            <person name="Buee M."/>
            <person name="Brokstein P."/>
            <person name="Canbaeck B."/>
            <person name="Cohen D."/>
            <person name="Courty P.E."/>
            <person name="Coutinho P.M."/>
            <person name="Delaruelle C."/>
            <person name="Detter J.C."/>
            <person name="Deveau A."/>
            <person name="DiFazio S."/>
            <person name="Duplessis S."/>
            <person name="Fraissinet-Tachet L."/>
            <person name="Lucic E."/>
            <person name="Frey-Klett P."/>
            <person name="Fourrey C."/>
            <person name="Feussner I."/>
            <person name="Gay G."/>
            <person name="Grimwood J."/>
            <person name="Hoegger P.J."/>
            <person name="Jain P."/>
            <person name="Kilaru S."/>
            <person name="Labbe J."/>
            <person name="Lin Y.C."/>
            <person name="Legue V."/>
            <person name="Le Tacon F."/>
            <person name="Marmeisse R."/>
            <person name="Melayah D."/>
            <person name="Montanini B."/>
            <person name="Muratet M."/>
            <person name="Nehls U."/>
            <person name="Niculita-Hirzel H."/>
            <person name="Oudot-Le Secq M.P."/>
            <person name="Peter M."/>
            <person name="Quesneville H."/>
            <person name="Rajashekar B."/>
            <person name="Reich M."/>
            <person name="Rouhier N."/>
            <person name="Schmutz J."/>
            <person name="Yin T."/>
            <person name="Chalot M."/>
            <person name="Henrissat B."/>
            <person name="Kuees U."/>
            <person name="Lucas S."/>
            <person name="Van de Peer Y."/>
            <person name="Podila G.K."/>
            <person name="Polle A."/>
            <person name="Pukkila P.J."/>
            <person name="Richardson P.M."/>
            <person name="Rouze P."/>
            <person name="Sanders I.R."/>
            <person name="Stajich J.E."/>
            <person name="Tunlid A."/>
            <person name="Tuskan G."/>
            <person name="Grigoriev I.V."/>
        </authorList>
    </citation>
    <scope>NUCLEOTIDE SEQUENCE [LARGE SCALE GENOMIC DNA]</scope>
    <source>
        <strain evidence="2">S238N-H82 / ATCC MYA-4686</strain>
    </source>
</reference>
<protein>
    <submittedName>
        <fullName evidence="1">Predicted protein</fullName>
    </submittedName>
</protein>
<dbReference type="RefSeq" id="XP_001890977.1">
    <property type="nucleotide sequence ID" value="XM_001890942.1"/>
</dbReference>
<gene>
    <name evidence="1" type="ORF">LACBIDRAFT_336017</name>
</gene>
<keyword evidence="2" id="KW-1185">Reference proteome</keyword>
<organism evidence="2">
    <name type="scientific">Laccaria bicolor (strain S238N-H82 / ATCC MYA-4686)</name>
    <name type="common">Bicoloured deceiver</name>
    <name type="synonym">Laccaria laccata var. bicolor</name>
    <dbReference type="NCBI Taxonomy" id="486041"/>
    <lineage>
        <taxon>Eukaryota</taxon>
        <taxon>Fungi</taxon>
        <taxon>Dikarya</taxon>
        <taxon>Basidiomycota</taxon>
        <taxon>Agaricomycotina</taxon>
        <taxon>Agaricomycetes</taxon>
        <taxon>Agaricomycetidae</taxon>
        <taxon>Agaricales</taxon>
        <taxon>Agaricineae</taxon>
        <taxon>Hydnangiaceae</taxon>
        <taxon>Laccaria</taxon>
    </lineage>
</organism>
<dbReference type="KEGG" id="lbc:LACBIDRAFT_336017"/>
<dbReference type="EMBL" id="DS547312">
    <property type="protein sequence ID" value="EDQ98373.1"/>
    <property type="molecule type" value="Genomic_DNA"/>
</dbReference>
<dbReference type="Proteomes" id="UP000001194">
    <property type="component" value="Unassembled WGS sequence"/>
</dbReference>
<name>B0E458_LACBS</name>
<dbReference type="AlphaFoldDB" id="B0E458"/>
<dbReference type="InParanoid" id="B0E458"/>
<sequence length="243" mass="26879">MTCWAKREFAQWPRYVPARVIEVLAGQPVFHFPNDPLCLTTNNTEDEPEIGHKGSSHNEKAQLANTLWAAHPATPWVIRVEFPFVACPNGEKCIIEQVVFSNASTNRFRPFPPGQSANSLNVQGMYWQGSSSWQVQTHPTKGKERIRSVSKLQPGENFIIEQSPPTPGQIGMFAPSEGIMKVGRYRLSTMAHKGAAVDLFTLPDVNSSSGRFKPFLPKGKARIRSMAKEGSLAELPRASLGAH</sequence>